<gene>
    <name evidence="4" type="ORF">CM19_08845</name>
</gene>
<accession>A0A031LM47</accession>
<dbReference type="RefSeq" id="WP_048100001.1">
    <property type="nucleotide sequence ID" value="NZ_JFZT01000047.1"/>
</dbReference>
<evidence type="ECO:0000256" key="1">
    <source>
        <dbReference type="ARBA" id="ARBA00023239"/>
    </source>
</evidence>
<dbReference type="PANTHER" id="PTHR35039:SF3">
    <property type="entry name" value="3-KETO-L-GULONATE-6-PHOSPHATE DECARBOXYLASE SGBH-RELATED"/>
    <property type="match status" value="1"/>
</dbReference>
<dbReference type="EMBL" id="JFZT01000047">
    <property type="protein sequence ID" value="EZQ03822.1"/>
    <property type="molecule type" value="Genomic_DNA"/>
</dbReference>
<evidence type="ECO:0000256" key="2">
    <source>
        <dbReference type="ARBA" id="ARBA00023277"/>
    </source>
</evidence>
<dbReference type="InterPro" id="IPR001754">
    <property type="entry name" value="OMPdeCOase_dom"/>
</dbReference>
<comment type="caution">
    <text evidence="4">The sequence shown here is derived from an EMBL/GenBank/DDBJ whole genome shotgun (WGS) entry which is preliminary data.</text>
</comment>
<dbReference type="GO" id="GO:0006207">
    <property type="term" value="P:'de novo' pyrimidine nucleobase biosynthetic process"/>
    <property type="evidence" value="ECO:0007669"/>
    <property type="project" value="InterPro"/>
</dbReference>
<dbReference type="OrthoDB" id="15246at2157"/>
<dbReference type="CDD" id="cd04726">
    <property type="entry name" value="KGPDC_HPS"/>
    <property type="match status" value="1"/>
</dbReference>
<keyword evidence="2" id="KW-0119">Carbohydrate metabolism</keyword>
<dbReference type="InterPro" id="IPR011060">
    <property type="entry name" value="RibuloseP-bd_barrel"/>
</dbReference>
<evidence type="ECO:0000259" key="3">
    <source>
        <dbReference type="SMART" id="SM00934"/>
    </source>
</evidence>
<dbReference type="GO" id="GO:0019854">
    <property type="term" value="P:L-ascorbic acid catabolic process"/>
    <property type="evidence" value="ECO:0007669"/>
    <property type="project" value="TreeGrafter"/>
</dbReference>
<dbReference type="SMART" id="SM00934">
    <property type="entry name" value="OMPdecase"/>
    <property type="match status" value="1"/>
</dbReference>
<dbReference type="STRING" id="1160895.CM19_08845"/>
<dbReference type="Pfam" id="PF00215">
    <property type="entry name" value="OMPdecase"/>
    <property type="match status" value="1"/>
</dbReference>
<proteinExistence type="predicted"/>
<organism evidence="4 5">
    <name type="scientific">Candidatus Acidianus copahuensis</name>
    <dbReference type="NCBI Taxonomy" id="1160895"/>
    <lineage>
        <taxon>Archaea</taxon>
        <taxon>Thermoproteota</taxon>
        <taxon>Thermoprotei</taxon>
        <taxon>Sulfolobales</taxon>
        <taxon>Sulfolobaceae</taxon>
        <taxon>Acidianus</taxon>
    </lineage>
</organism>
<feature type="domain" description="Orotidine 5'-phosphate decarboxylase" evidence="3">
    <location>
        <begin position="15"/>
        <end position="218"/>
    </location>
</feature>
<evidence type="ECO:0000313" key="5">
    <source>
        <dbReference type="Proteomes" id="UP000024332"/>
    </source>
</evidence>
<dbReference type="PANTHER" id="PTHR35039">
    <property type="entry name" value="3-KETO-L-GULONATE-6-PHOSPHATE DECARBOXYLASE SGBH-RELATED"/>
    <property type="match status" value="1"/>
</dbReference>
<dbReference type="AlphaFoldDB" id="A0A031LM47"/>
<evidence type="ECO:0000313" key="4">
    <source>
        <dbReference type="EMBL" id="EZQ03822.1"/>
    </source>
</evidence>
<keyword evidence="1 4" id="KW-0456">Lyase</keyword>
<protein>
    <submittedName>
        <fullName evidence="4">D-arabino 3-hexulose 6-phosphate aldehyde lyase</fullName>
    </submittedName>
</protein>
<keyword evidence="5" id="KW-1185">Reference proteome</keyword>
<name>A0A031LM47_9CREN</name>
<dbReference type="SUPFAM" id="SSF51366">
    <property type="entry name" value="Ribulose-phoshate binding barrel"/>
    <property type="match status" value="1"/>
</dbReference>
<dbReference type="GO" id="GO:0004590">
    <property type="term" value="F:orotidine-5'-phosphate decarboxylase activity"/>
    <property type="evidence" value="ECO:0007669"/>
    <property type="project" value="InterPro"/>
</dbReference>
<dbReference type="Gene3D" id="3.20.20.70">
    <property type="entry name" value="Aldolase class I"/>
    <property type="match status" value="1"/>
</dbReference>
<dbReference type="InterPro" id="IPR041710">
    <property type="entry name" value="HPS/KGPDC"/>
</dbReference>
<reference evidence="4 5" key="1">
    <citation type="submission" date="2014-03" db="EMBL/GenBank/DDBJ databases">
        <title>Draft genome sequence of the novel thermoacidophilic archaea Acidianus copahuensis ALE1 strain, isolated from Copahue volcanic area in Neuquen Argentina.</title>
        <authorList>
            <person name="Urbieta M.S."/>
            <person name="Rascovan N."/>
            <person name="Castro C."/>
            <person name="Revale S."/>
            <person name="Giaveno M.A."/>
            <person name="Vazquez M.P."/>
            <person name="Donati E.R."/>
        </authorList>
    </citation>
    <scope>NUCLEOTIDE SEQUENCE [LARGE SCALE GENOMIC DNA]</scope>
    <source>
        <strain evidence="4 5">ALE1</strain>
    </source>
</reference>
<dbReference type="GO" id="GO:0033982">
    <property type="term" value="F:3-dehydro-L-gulonate-6-phosphate decarboxylase activity"/>
    <property type="evidence" value="ECO:0007669"/>
    <property type="project" value="TreeGrafter"/>
</dbReference>
<dbReference type="FunFam" id="3.20.20.70:FF:000022">
    <property type="entry name" value="3-keto-L-gulonate-6-phosphate decarboxylase UlaD"/>
    <property type="match status" value="1"/>
</dbReference>
<sequence length="231" mass="24823">MRREDLLNLLKSKKHLQVALDFININDAIRVADSARKGGADIIEAGTPLVKAEGIHGLLTLRENHKDAILLADTKTADAGDVEAVIAYKGGANIMTVLGLMDDSTIESAVKKAKELNLLVQVDLINIKEPIERAKEINELGADIVGLHVGLDVQKSRGITITSLKDEIREIGKYSIVSVAGGINEKNVIDLVDLPISIYVVGGAITKNQNPTEVTKHIVNIINGNTNNKGD</sequence>
<dbReference type="InterPro" id="IPR013785">
    <property type="entry name" value="Aldolase_TIM"/>
</dbReference>
<dbReference type="Proteomes" id="UP000024332">
    <property type="component" value="Unassembled WGS sequence"/>
</dbReference>